<evidence type="ECO:0000256" key="2">
    <source>
        <dbReference type="ARBA" id="ARBA00022475"/>
    </source>
</evidence>
<evidence type="ECO:0008006" key="9">
    <source>
        <dbReference type="Google" id="ProtNLM"/>
    </source>
</evidence>
<evidence type="ECO:0000256" key="5">
    <source>
        <dbReference type="ARBA" id="ARBA00023136"/>
    </source>
</evidence>
<organism evidence="7 8">
    <name type="scientific">Candidatus Entotheonella gemina</name>
    <dbReference type="NCBI Taxonomy" id="1429439"/>
    <lineage>
        <taxon>Bacteria</taxon>
        <taxon>Pseudomonadati</taxon>
        <taxon>Nitrospinota/Tectimicrobiota group</taxon>
        <taxon>Candidatus Tectimicrobiota</taxon>
        <taxon>Candidatus Entotheonellia</taxon>
        <taxon>Candidatus Entotheonellales</taxon>
        <taxon>Candidatus Entotheonellaceae</taxon>
        <taxon>Candidatus Entotheonella</taxon>
    </lineage>
</organism>
<sequence length="231" mass="23938">MSEESWILSILSRAAAFGTPLLWASLGEICAERSGVINLGVEGMMILGAFAAFATAYTTGLPLLGVLVAAVVGGIAALVHAGVTITLRANQYVSGLALTMLGLGLAGLLGRGWEGRPLLHALPDLTLPGLAHIPFLGPALFTDQSLLTYLGFCMAIMLWFVLTHTRWGIIIRSVGEAPAAADALGLPVLLTRYLCVVFGGMLAGVAGSFLSVSYLPAWTTGITGGMGWIAL</sequence>
<keyword evidence="8" id="KW-1185">Reference proteome</keyword>
<proteinExistence type="predicted"/>
<feature type="transmembrane region" description="Helical" evidence="6">
    <location>
        <begin position="6"/>
        <end position="24"/>
    </location>
</feature>
<dbReference type="EMBL" id="AZHX01001077">
    <property type="protein sequence ID" value="ETX04965.1"/>
    <property type="molecule type" value="Genomic_DNA"/>
</dbReference>
<feature type="transmembrane region" description="Helical" evidence="6">
    <location>
        <begin position="193"/>
        <end position="215"/>
    </location>
</feature>
<evidence type="ECO:0000256" key="3">
    <source>
        <dbReference type="ARBA" id="ARBA00022692"/>
    </source>
</evidence>
<comment type="subcellular location">
    <subcellularLocation>
        <location evidence="1">Cell membrane</location>
        <topology evidence="1">Multi-pass membrane protein</topology>
    </subcellularLocation>
</comment>
<dbReference type="CDD" id="cd06580">
    <property type="entry name" value="TM_PBP1_transp_TpRbsC_like"/>
    <property type="match status" value="1"/>
</dbReference>
<dbReference type="PANTHER" id="PTHR43370:SF2">
    <property type="entry name" value="ABC TRANSPORTER PERMEASE PROTEIN"/>
    <property type="match status" value="1"/>
</dbReference>
<evidence type="ECO:0000313" key="8">
    <source>
        <dbReference type="Proteomes" id="UP000019140"/>
    </source>
</evidence>
<feature type="transmembrane region" description="Helical" evidence="6">
    <location>
        <begin position="63"/>
        <end position="85"/>
    </location>
</feature>
<evidence type="ECO:0000256" key="6">
    <source>
        <dbReference type="SAM" id="Phobius"/>
    </source>
</evidence>
<dbReference type="Pfam" id="PF02653">
    <property type="entry name" value="BPD_transp_2"/>
    <property type="match status" value="1"/>
</dbReference>
<dbReference type="PANTHER" id="PTHR43370">
    <property type="entry name" value="SUGAR ABC TRANSPORTER INTEGRAL MEMBRANE PROTEIN-RELATED"/>
    <property type="match status" value="1"/>
</dbReference>
<dbReference type="HOGENOM" id="CLU_040769_1_1_7"/>
<keyword evidence="4 6" id="KW-1133">Transmembrane helix</keyword>
<dbReference type="AlphaFoldDB" id="W4M449"/>
<evidence type="ECO:0000256" key="1">
    <source>
        <dbReference type="ARBA" id="ARBA00004651"/>
    </source>
</evidence>
<dbReference type="Proteomes" id="UP000019140">
    <property type="component" value="Unassembled WGS sequence"/>
</dbReference>
<dbReference type="InterPro" id="IPR001851">
    <property type="entry name" value="ABC_transp_permease"/>
</dbReference>
<keyword evidence="3 6" id="KW-0812">Transmembrane</keyword>
<name>W4M449_9BACT</name>
<dbReference type="GO" id="GO:0022857">
    <property type="term" value="F:transmembrane transporter activity"/>
    <property type="evidence" value="ECO:0007669"/>
    <property type="project" value="InterPro"/>
</dbReference>
<feature type="non-terminal residue" evidence="7">
    <location>
        <position position="231"/>
    </location>
</feature>
<feature type="transmembrane region" description="Helical" evidence="6">
    <location>
        <begin position="146"/>
        <end position="162"/>
    </location>
</feature>
<evidence type="ECO:0000313" key="7">
    <source>
        <dbReference type="EMBL" id="ETX04965.1"/>
    </source>
</evidence>
<accession>W4M449</accession>
<keyword evidence="2" id="KW-1003">Cell membrane</keyword>
<evidence type="ECO:0000256" key="4">
    <source>
        <dbReference type="ARBA" id="ARBA00022989"/>
    </source>
</evidence>
<feature type="transmembrane region" description="Helical" evidence="6">
    <location>
        <begin position="92"/>
        <end position="113"/>
    </location>
</feature>
<protein>
    <recommendedName>
        <fullName evidence="9">ABC transporter permease</fullName>
    </recommendedName>
</protein>
<keyword evidence="5 6" id="KW-0472">Membrane</keyword>
<gene>
    <name evidence="7" type="ORF">ETSY2_25785</name>
</gene>
<dbReference type="GO" id="GO:0005886">
    <property type="term" value="C:plasma membrane"/>
    <property type="evidence" value="ECO:0007669"/>
    <property type="project" value="UniProtKB-SubCell"/>
</dbReference>
<comment type="caution">
    <text evidence="7">The sequence shown here is derived from an EMBL/GenBank/DDBJ whole genome shotgun (WGS) entry which is preliminary data.</text>
</comment>
<reference evidence="7 8" key="1">
    <citation type="journal article" date="2014" name="Nature">
        <title>An environmental bacterial taxon with a large and distinct metabolic repertoire.</title>
        <authorList>
            <person name="Wilson M.C."/>
            <person name="Mori T."/>
            <person name="Ruckert C."/>
            <person name="Uria A.R."/>
            <person name="Helf M.J."/>
            <person name="Takada K."/>
            <person name="Gernert C."/>
            <person name="Steffens U.A."/>
            <person name="Heycke N."/>
            <person name="Schmitt S."/>
            <person name="Rinke C."/>
            <person name="Helfrich E.J."/>
            <person name="Brachmann A.O."/>
            <person name="Gurgui C."/>
            <person name="Wakimoto T."/>
            <person name="Kracht M."/>
            <person name="Crusemann M."/>
            <person name="Hentschel U."/>
            <person name="Abe I."/>
            <person name="Matsunaga S."/>
            <person name="Kalinowski J."/>
            <person name="Takeyama H."/>
            <person name="Piel J."/>
        </authorList>
    </citation>
    <scope>NUCLEOTIDE SEQUENCE [LARGE SCALE GENOMIC DNA]</scope>
    <source>
        <strain evidence="8">TSY2</strain>
    </source>
</reference>
<feature type="transmembrane region" description="Helical" evidence="6">
    <location>
        <begin position="36"/>
        <end position="57"/>
    </location>
</feature>